<dbReference type="Gene3D" id="2.60.120.260">
    <property type="entry name" value="Galactose-binding domain-like"/>
    <property type="match status" value="1"/>
</dbReference>
<dbReference type="EMBL" id="JAMYWD010000012">
    <property type="protein sequence ID" value="KAJ4950296.1"/>
    <property type="molecule type" value="Genomic_DNA"/>
</dbReference>
<keyword evidence="3" id="KW-0964">Secreted</keyword>
<dbReference type="InterPro" id="IPR052437">
    <property type="entry name" value="Pectin_Meth_Modulator"/>
</dbReference>
<name>A0A9Q0JSP7_9MAGN</name>
<dbReference type="OrthoDB" id="1659489at2759"/>
<dbReference type="SUPFAM" id="SSF49785">
    <property type="entry name" value="Galactose-binding domain-like"/>
    <property type="match status" value="1"/>
</dbReference>
<dbReference type="PANTHER" id="PTHR31265:SF61">
    <property type="entry name" value="PROTEIN DUF642 L-GALACTONO-1,4-LACTONE-RESPONSIVE GENE 1"/>
    <property type="match status" value="1"/>
</dbReference>
<dbReference type="PANTHER" id="PTHR31265">
    <property type="entry name" value="OS02G0527500 PROTEIN-RELATED"/>
    <property type="match status" value="1"/>
</dbReference>
<dbReference type="Proteomes" id="UP001141806">
    <property type="component" value="Unassembled WGS sequence"/>
</dbReference>
<evidence type="ECO:0000256" key="2">
    <source>
        <dbReference type="ARBA" id="ARBA00022512"/>
    </source>
</evidence>
<gene>
    <name evidence="8" type="ORF">NE237_027128</name>
</gene>
<evidence type="ECO:0000256" key="3">
    <source>
        <dbReference type="ARBA" id="ARBA00022525"/>
    </source>
</evidence>
<evidence type="ECO:0000256" key="4">
    <source>
        <dbReference type="ARBA" id="ARBA00022729"/>
    </source>
</evidence>
<keyword evidence="5" id="KW-0325">Glycoprotein</keyword>
<keyword evidence="2" id="KW-0134">Cell wall</keyword>
<evidence type="ECO:0000259" key="7">
    <source>
        <dbReference type="Pfam" id="PF04862"/>
    </source>
</evidence>
<dbReference type="InterPro" id="IPR008979">
    <property type="entry name" value="Galactose-bd-like_sf"/>
</dbReference>
<comment type="subcellular location">
    <subcellularLocation>
        <location evidence="1">Secreted</location>
        <location evidence="1">Cell wall</location>
    </subcellularLocation>
</comment>
<feature type="chain" id="PRO_5040513465" description="DUF642 domain-containing protein" evidence="6">
    <location>
        <begin position="23"/>
        <end position="199"/>
    </location>
</feature>
<protein>
    <recommendedName>
        <fullName evidence="7">DUF642 domain-containing protein</fullName>
    </recommendedName>
</protein>
<feature type="signal peptide" evidence="6">
    <location>
        <begin position="1"/>
        <end position="22"/>
    </location>
</feature>
<reference evidence="8" key="1">
    <citation type="journal article" date="2023" name="Plant J.">
        <title>The genome of the king protea, Protea cynaroides.</title>
        <authorList>
            <person name="Chang J."/>
            <person name="Duong T.A."/>
            <person name="Schoeman C."/>
            <person name="Ma X."/>
            <person name="Roodt D."/>
            <person name="Barker N."/>
            <person name="Li Z."/>
            <person name="Van de Peer Y."/>
            <person name="Mizrachi E."/>
        </authorList>
    </citation>
    <scope>NUCLEOTIDE SEQUENCE</scope>
    <source>
        <tissue evidence="8">Young leaves</tissue>
    </source>
</reference>
<evidence type="ECO:0000256" key="6">
    <source>
        <dbReference type="SAM" id="SignalP"/>
    </source>
</evidence>
<dbReference type="Pfam" id="PF04862">
    <property type="entry name" value="DUF642"/>
    <property type="match status" value="1"/>
</dbReference>
<keyword evidence="4 6" id="KW-0732">Signal</keyword>
<dbReference type="AlphaFoldDB" id="A0A9Q0JSP7"/>
<evidence type="ECO:0000256" key="5">
    <source>
        <dbReference type="ARBA" id="ARBA00023180"/>
    </source>
</evidence>
<proteinExistence type="predicted"/>
<feature type="domain" description="DUF642" evidence="7">
    <location>
        <begin position="26"/>
        <end position="183"/>
    </location>
</feature>
<comment type="caution">
    <text evidence="8">The sequence shown here is derived from an EMBL/GenBank/DDBJ whole genome shotgun (WGS) entry which is preliminary data.</text>
</comment>
<accession>A0A9Q0JSP7</accession>
<evidence type="ECO:0000313" key="9">
    <source>
        <dbReference type="Proteomes" id="UP001141806"/>
    </source>
</evidence>
<sequence length="199" mass="21622">MLTIGLALLSVLLCSTCHFSLAFKDGLLPNGNFSQGPTSSQMKGTVITDIHGIPNWEISGYVEYIKSGQKQGDMLLVVPDGGHAVRLGNEASIMQKVIVAKGMYYSITFTASRTCAQDEKINITASPESGVLPMQTLYNSNGWDSYAWAFLADDNTEVEIVIHHPEVQQDPTCGPLIDSVAMRALYPPKRGNSKAFLHS</sequence>
<organism evidence="8 9">
    <name type="scientific">Protea cynaroides</name>
    <dbReference type="NCBI Taxonomy" id="273540"/>
    <lineage>
        <taxon>Eukaryota</taxon>
        <taxon>Viridiplantae</taxon>
        <taxon>Streptophyta</taxon>
        <taxon>Embryophyta</taxon>
        <taxon>Tracheophyta</taxon>
        <taxon>Spermatophyta</taxon>
        <taxon>Magnoliopsida</taxon>
        <taxon>Proteales</taxon>
        <taxon>Proteaceae</taxon>
        <taxon>Protea</taxon>
    </lineage>
</organism>
<evidence type="ECO:0000313" key="8">
    <source>
        <dbReference type="EMBL" id="KAJ4950296.1"/>
    </source>
</evidence>
<keyword evidence="9" id="KW-1185">Reference proteome</keyword>
<evidence type="ECO:0000256" key="1">
    <source>
        <dbReference type="ARBA" id="ARBA00004191"/>
    </source>
</evidence>
<dbReference type="InterPro" id="IPR006946">
    <property type="entry name" value="DGR2-like_dom"/>
</dbReference>